<dbReference type="SUPFAM" id="SSF53067">
    <property type="entry name" value="Actin-like ATPase domain"/>
    <property type="match status" value="2"/>
</dbReference>
<feature type="domain" description="Damage-control phosphatase ARMT1-like metal-binding" evidence="23">
    <location>
        <begin position="499"/>
        <end position="651"/>
    </location>
</feature>
<dbReference type="Pfam" id="PF03630">
    <property type="entry name" value="Fumble"/>
    <property type="match status" value="1"/>
</dbReference>
<keyword evidence="10" id="KW-0479">Metal-binding</keyword>
<evidence type="ECO:0000256" key="1">
    <source>
        <dbReference type="ARBA" id="ARBA00001936"/>
    </source>
</evidence>
<evidence type="ECO:0000259" key="23">
    <source>
        <dbReference type="Pfam" id="PF01937"/>
    </source>
</evidence>
<dbReference type="GO" id="GO:0005634">
    <property type="term" value="C:nucleus"/>
    <property type="evidence" value="ECO:0007669"/>
    <property type="project" value="TreeGrafter"/>
</dbReference>
<dbReference type="GO" id="GO:0015937">
    <property type="term" value="P:coenzyme A biosynthetic process"/>
    <property type="evidence" value="ECO:0007669"/>
    <property type="project" value="UniProtKB-KW"/>
</dbReference>
<name>A0A9J8DF67_CYPCA</name>
<dbReference type="CDD" id="cd24123">
    <property type="entry name" value="ASKHA_NBD_PanK-II_Pank4"/>
    <property type="match status" value="1"/>
</dbReference>
<evidence type="ECO:0000256" key="14">
    <source>
        <dbReference type="ARBA" id="ARBA00022990"/>
    </source>
</evidence>
<dbReference type="InterPro" id="IPR036075">
    <property type="entry name" value="ARMT-1-like_metal-bd_sf"/>
</dbReference>
<comment type="function">
    <text evidence="22">Phosphatase which shows a preference for 4'-phosphopantetheine and its oxidatively damaged forms (sulfonate or S-sulfonate), providing strong indirect evidence that the phosphatase activity pre-empts damage in the coenzyme A (CoA) pathway. Hydrolyzing excess 4'-phosphopantetheine could constitute a directed overflow mechanism to prevent its oxidation to the S-sulfonate, sulfonate, or other forms. Hydrolyzing 4'-phosphopantetheine sulfonate or S-sulfonate would forestall their conversion to inactive forms of CoA and acyl carrier protein. May play a role in the physiological regulation of CoA intracellular levels.</text>
</comment>
<dbReference type="Gene3D" id="3.40.50.10880">
    <property type="entry name" value="Uncharacterised protein PF01937, DUF89, domain 3"/>
    <property type="match status" value="1"/>
</dbReference>
<dbReference type="Gene3D" id="3.30.420.40">
    <property type="match status" value="1"/>
</dbReference>
<comment type="cofactor">
    <cofactor evidence="2">
        <name>Ni(2+)</name>
        <dbReference type="ChEBI" id="CHEBI:49786"/>
    </cofactor>
</comment>
<comment type="catalytic activity">
    <reaction evidence="19">
        <text>(R)-4'-phosphopantetheine sulfonate + H2O = (R)-pantetheine sulfonate + phosphate</text>
        <dbReference type="Rhea" id="RHEA:68336"/>
        <dbReference type="ChEBI" id="CHEBI:15377"/>
        <dbReference type="ChEBI" id="CHEBI:43474"/>
        <dbReference type="ChEBI" id="CHEBI:177300"/>
        <dbReference type="ChEBI" id="CHEBI:177301"/>
    </reaction>
    <physiologicalReaction direction="left-to-right" evidence="19">
        <dbReference type="Rhea" id="RHEA:68337"/>
    </physiologicalReaction>
</comment>
<dbReference type="GO" id="GO:0016787">
    <property type="term" value="F:hydrolase activity"/>
    <property type="evidence" value="ECO:0007669"/>
    <property type="project" value="UniProtKB-KW"/>
</dbReference>
<evidence type="ECO:0000256" key="20">
    <source>
        <dbReference type="ARBA" id="ARBA00029347"/>
    </source>
</evidence>
<evidence type="ECO:0000256" key="4">
    <source>
        <dbReference type="ARBA" id="ARBA00005538"/>
    </source>
</evidence>
<keyword evidence="9" id="KW-0533">Nickel</keyword>
<dbReference type="InterPro" id="IPR002791">
    <property type="entry name" value="ARMT1-like_metal-bd"/>
</dbReference>
<keyword evidence="12" id="KW-0378">Hydrolase</keyword>
<keyword evidence="11" id="KW-0547">Nucleotide-binding</keyword>
<dbReference type="GO" id="GO:0046872">
    <property type="term" value="F:metal ion binding"/>
    <property type="evidence" value="ECO:0007669"/>
    <property type="project" value="UniProtKB-KW"/>
</dbReference>
<evidence type="ECO:0000256" key="17">
    <source>
        <dbReference type="ARBA" id="ARBA00023211"/>
    </source>
</evidence>
<dbReference type="InterPro" id="IPR043129">
    <property type="entry name" value="ATPase_NBD"/>
</dbReference>
<dbReference type="FunFam" id="3.40.50.10880:FF:000001">
    <property type="entry name" value="Pantothenate kinase 4"/>
    <property type="match status" value="1"/>
</dbReference>
<keyword evidence="16" id="KW-0944">Nitration</keyword>
<keyword evidence="7" id="KW-0963">Cytoplasm</keyword>
<evidence type="ECO:0000313" key="25">
    <source>
        <dbReference type="Proteomes" id="UP001108240"/>
    </source>
</evidence>
<dbReference type="SUPFAM" id="SSF111321">
    <property type="entry name" value="AF1104-like"/>
    <property type="match status" value="1"/>
</dbReference>
<comment type="subcellular location">
    <subcellularLocation>
        <location evidence="3">Cytoplasm</location>
    </subcellularLocation>
</comment>
<dbReference type="PANTHER" id="PTHR12280:SF20">
    <property type="entry name" value="4'-PHOSPHOPANTETHEINE PHOSPHATASE"/>
    <property type="match status" value="1"/>
</dbReference>
<keyword evidence="14" id="KW-0007">Acetylation</keyword>
<evidence type="ECO:0000256" key="16">
    <source>
        <dbReference type="ARBA" id="ARBA00023074"/>
    </source>
</evidence>
<dbReference type="GO" id="GO:0004594">
    <property type="term" value="F:pantothenate kinase activity"/>
    <property type="evidence" value="ECO:0007669"/>
    <property type="project" value="TreeGrafter"/>
</dbReference>
<protein>
    <recommendedName>
        <fullName evidence="6">4'-phosphopantetheine phosphatase</fullName>
    </recommendedName>
    <alternativeName>
        <fullName evidence="21">Inactive pantothenic acid kinase 4</fullName>
    </alternativeName>
</protein>
<evidence type="ECO:0000256" key="6">
    <source>
        <dbReference type="ARBA" id="ARBA00019490"/>
    </source>
</evidence>
<dbReference type="PANTHER" id="PTHR12280">
    <property type="entry name" value="PANTOTHENATE KINASE"/>
    <property type="match status" value="1"/>
</dbReference>
<accession>A0A9J8DF67</accession>
<dbReference type="Gene3D" id="3.30.420.510">
    <property type="match status" value="1"/>
</dbReference>
<dbReference type="Pfam" id="PF01937">
    <property type="entry name" value="ARMT1-like_dom"/>
    <property type="match status" value="1"/>
</dbReference>
<proteinExistence type="inferred from homology"/>
<dbReference type="InterPro" id="IPR035073">
    <property type="entry name" value="At2g17340_3_helix_bundle"/>
</dbReference>
<evidence type="ECO:0000256" key="3">
    <source>
        <dbReference type="ARBA" id="ARBA00004496"/>
    </source>
</evidence>
<evidence type="ECO:0000256" key="12">
    <source>
        <dbReference type="ARBA" id="ARBA00022801"/>
    </source>
</evidence>
<reference evidence="24" key="2">
    <citation type="submission" date="2025-09" db="UniProtKB">
        <authorList>
            <consortium name="Ensembl"/>
        </authorList>
    </citation>
    <scope>IDENTIFICATION</scope>
</reference>
<evidence type="ECO:0000256" key="21">
    <source>
        <dbReference type="ARBA" id="ARBA00032948"/>
    </source>
</evidence>
<dbReference type="GO" id="GO:0005829">
    <property type="term" value="C:cytosol"/>
    <property type="evidence" value="ECO:0007669"/>
    <property type="project" value="TreeGrafter"/>
</dbReference>
<dbReference type="Proteomes" id="UP001108240">
    <property type="component" value="Unplaced"/>
</dbReference>
<comment type="similarity">
    <text evidence="4">In the N-terminal section; belongs to the type II pantothenate kinase family.</text>
</comment>
<evidence type="ECO:0000256" key="7">
    <source>
        <dbReference type="ARBA" id="ARBA00022490"/>
    </source>
</evidence>
<sequence>MALSGGVDRGSHSMDKSITLPPDEIFRNLENAKRFAIDIVAKVRSFDHSTKETDGDPLYEISVQEEITARLHFIKFENAYIETCLDFIKDHLVNTETKVIKATVDKEDEMTCLIKGCNFVLKNIPHEAFVYAKHADSEFRFQHTHPDIFPYLLINIGSGVSIVKVEAEDKFERIGGSSIGGGTFWGLGALLTKTKRFDELLQLASKGQHTNVDMLVKDIYGGAYGSLGLTGDLIASSFGKSATTDKEFSKEDMAKSLLHMISNDIGQLACLYAKLHNLTRVYFGGFFIRGHPVTMHTITYSINFFTKGEVQALFLRHEGYLGAIGAFLKGAEEDNPNQYSWGENYAGSSGLMSVSPELNPVQRARSGTFDMLEMDRLERQLVNLPLLQDPTSYIPDTVDLTEDVLAREYWLYCFEEALDGVVKRAIASQKDQPKAVERAEKFRQKYRHKLQTLRHQPFAYGSLTVRSLLDTREHCLNEFNFPDPYSKVYIESLNIFHLAWERPWLVDAYNQWIERLKGPPHKCALFFVDNKLLIRGTEVVLASNSGPALNDVTNSELQILTERIAAMDPVIHTALKEDRLALVQNGSSSPCLDLSRLDKVLATVVRERGTDLVIIEGMGRAIHTNYYAMLSCESLKLAVIKNSWLAERLGGKIFSVVFKYEVPSKAQG</sequence>
<dbReference type="FunFam" id="1.20.1700.10:FF:000001">
    <property type="entry name" value="Pantothenate kinase 4"/>
    <property type="match status" value="1"/>
</dbReference>
<evidence type="ECO:0000256" key="19">
    <source>
        <dbReference type="ARBA" id="ARBA00029319"/>
    </source>
</evidence>
<comment type="catalytic activity">
    <reaction evidence="20">
        <text>(R)-4'-phospho-S-sulfopantetheine + H2O = (R)-S-sulfopantetheine + phosphate</text>
        <dbReference type="Rhea" id="RHEA:68340"/>
        <dbReference type="ChEBI" id="CHEBI:15377"/>
        <dbReference type="ChEBI" id="CHEBI:43474"/>
        <dbReference type="ChEBI" id="CHEBI:177302"/>
        <dbReference type="ChEBI" id="CHEBI:177303"/>
    </reaction>
    <physiologicalReaction direction="left-to-right" evidence="20">
        <dbReference type="Rhea" id="RHEA:68341"/>
    </physiologicalReaction>
</comment>
<dbReference type="GeneTree" id="ENSGT00940000158896"/>
<evidence type="ECO:0000256" key="9">
    <source>
        <dbReference type="ARBA" id="ARBA00022596"/>
    </source>
</evidence>
<evidence type="ECO:0000256" key="13">
    <source>
        <dbReference type="ARBA" id="ARBA00022840"/>
    </source>
</evidence>
<evidence type="ECO:0000313" key="24">
    <source>
        <dbReference type="Ensembl" id="ENSCCRP00000180982.1"/>
    </source>
</evidence>
<evidence type="ECO:0000256" key="5">
    <source>
        <dbReference type="ARBA" id="ARBA00011388"/>
    </source>
</evidence>
<dbReference type="AlphaFoldDB" id="A0A9J8DF67"/>
<dbReference type="FunFam" id="3.30.420.40:FF:000067">
    <property type="entry name" value="Pantothenate kinase 4"/>
    <property type="match status" value="1"/>
</dbReference>
<evidence type="ECO:0000256" key="18">
    <source>
        <dbReference type="ARBA" id="ARBA00029312"/>
    </source>
</evidence>
<keyword evidence="25" id="KW-1185">Reference proteome</keyword>
<keyword evidence="8" id="KW-0597">Phosphoprotein</keyword>
<organism evidence="24 25">
    <name type="scientific">Cyprinus carpio carpio</name>
    <dbReference type="NCBI Taxonomy" id="630221"/>
    <lineage>
        <taxon>Eukaryota</taxon>
        <taxon>Metazoa</taxon>
        <taxon>Chordata</taxon>
        <taxon>Craniata</taxon>
        <taxon>Vertebrata</taxon>
        <taxon>Euteleostomi</taxon>
        <taxon>Actinopterygii</taxon>
        <taxon>Neopterygii</taxon>
        <taxon>Teleostei</taxon>
        <taxon>Ostariophysi</taxon>
        <taxon>Cypriniformes</taxon>
        <taxon>Cyprinidae</taxon>
        <taxon>Cyprininae</taxon>
        <taxon>Cyprinus</taxon>
    </lineage>
</organism>
<keyword evidence="17" id="KW-0464">Manganese</keyword>
<evidence type="ECO:0000256" key="15">
    <source>
        <dbReference type="ARBA" id="ARBA00022993"/>
    </source>
</evidence>
<evidence type="ECO:0000256" key="10">
    <source>
        <dbReference type="ARBA" id="ARBA00022723"/>
    </source>
</evidence>
<keyword evidence="15" id="KW-0173">Coenzyme A biosynthesis</keyword>
<evidence type="ECO:0000256" key="22">
    <source>
        <dbReference type="ARBA" id="ARBA00046055"/>
    </source>
</evidence>
<evidence type="ECO:0000256" key="11">
    <source>
        <dbReference type="ARBA" id="ARBA00022741"/>
    </source>
</evidence>
<dbReference type="GO" id="GO:0005524">
    <property type="term" value="F:ATP binding"/>
    <property type="evidence" value="ECO:0007669"/>
    <property type="project" value="UniProtKB-KW"/>
</dbReference>
<comment type="catalytic activity">
    <reaction evidence="18">
        <text>(R)-4'-phosphopantetheine + H2O = (R)-pantetheine + phosphate</text>
        <dbReference type="Rhea" id="RHEA:68328"/>
        <dbReference type="ChEBI" id="CHEBI:15377"/>
        <dbReference type="ChEBI" id="CHEBI:16753"/>
        <dbReference type="ChEBI" id="CHEBI:43474"/>
        <dbReference type="ChEBI" id="CHEBI:61723"/>
    </reaction>
    <physiologicalReaction direction="left-to-right" evidence="18">
        <dbReference type="Rhea" id="RHEA:68329"/>
    </physiologicalReaction>
</comment>
<evidence type="ECO:0000256" key="2">
    <source>
        <dbReference type="ARBA" id="ARBA00001967"/>
    </source>
</evidence>
<evidence type="ECO:0000256" key="8">
    <source>
        <dbReference type="ARBA" id="ARBA00022553"/>
    </source>
</evidence>
<keyword evidence="13" id="KW-0067">ATP-binding</keyword>
<dbReference type="InterPro" id="IPR004567">
    <property type="entry name" value="Type_II_PanK"/>
</dbReference>
<dbReference type="FunFam" id="3.30.420.510:FF:000002">
    <property type="entry name" value="Pantothenate kinase 4"/>
    <property type="match status" value="1"/>
</dbReference>
<dbReference type="NCBIfam" id="TIGR00555">
    <property type="entry name" value="panK_eukar"/>
    <property type="match status" value="1"/>
</dbReference>
<comment type="subunit">
    <text evidence="5">Homodimer. Interacts with PKM.</text>
</comment>
<comment type="cofactor">
    <cofactor evidence="1">
        <name>Mn(2+)</name>
        <dbReference type="ChEBI" id="CHEBI:29035"/>
    </cofactor>
</comment>
<dbReference type="Gene3D" id="1.20.1700.10">
    <property type="entry name" value="AF1104-like"/>
    <property type="match status" value="1"/>
</dbReference>
<reference evidence="24" key="1">
    <citation type="submission" date="2025-08" db="UniProtKB">
        <authorList>
            <consortium name="Ensembl"/>
        </authorList>
    </citation>
    <scope>IDENTIFICATION</scope>
</reference>
<dbReference type="Ensembl" id="ENSCCRT00000119781.1">
    <property type="protein sequence ID" value="ENSCCRP00000180982.1"/>
    <property type="gene ID" value="ENSCCRG00000048166.2"/>
</dbReference>